<proteinExistence type="inferred from homology"/>
<gene>
    <name evidence="10" type="ORF">HPB51_018400</name>
</gene>
<evidence type="ECO:0000256" key="4">
    <source>
        <dbReference type="ARBA" id="ARBA00022692"/>
    </source>
</evidence>
<keyword evidence="11" id="KW-1185">Reference proteome</keyword>
<comment type="similarity">
    <text evidence="2">Belongs to the peptidase S54 family.</text>
</comment>
<evidence type="ECO:0000256" key="7">
    <source>
        <dbReference type="ARBA" id="ARBA00023136"/>
    </source>
</evidence>
<keyword evidence="4 8" id="KW-0812">Transmembrane</keyword>
<dbReference type="InterPro" id="IPR035952">
    <property type="entry name" value="Rhomboid-like_sf"/>
</dbReference>
<evidence type="ECO:0000256" key="6">
    <source>
        <dbReference type="ARBA" id="ARBA00022989"/>
    </source>
</evidence>
<dbReference type="InterPro" id="IPR022764">
    <property type="entry name" value="Peptidase_S54_rhomboid_dom"/>
</dbReference>
<feature type="domain" description="Peptidase S54 rhomboid" evidence="9">
    <location>
        <begin position="29"/>
        <end position="176"/>
    </location>
</feature>
<feature type="transmembrane region" description="Helical" evidence="8">
    <location>
        <begin position="69"/>
        <end position="96"/>
    </location>
</feature>
<dbReference type="GO" id="GO:0016020">
    <property type="term" value="C:membrane"/>
    <property type="evidence" value="ECO:0007669"/>
    <property type="project" value="UniProtKB-SubCell"/>
</dbReference>
<keyword evidence="7 8" id="KW-0472">Membrane</keyword>
<evidence type="ECO:0000256" key="5">
    <source>
        <dbReference type="ARBA" id="ARBA00022801"/>
    </source>
</evidence>
<protein>
    <recommendedName>
        <fullName evidence="9">Peptidase S54 rhomboid domain-containing protein</fullName>
    </recommendedName>
</protein>
<evidence type="ECO:0000256" key="8">
    <source>
        <dbReference type="SAM" id="Phobius"/>
    </source>
</evidence>
<evidence type="ECO:0000313" key="11">
    <source>
        <dbReference type="Proteomes" id="UP000821866"/>
    </source>
</evidence>
<feature type="transmembrane region" description="Helical" evidence="8">
    <location>
        <begin position="159"/>
        <end position="179"/>
    </location>
</feature>
<evidence type="ECO:0000259" key="9">
    <source>
        <dbReference type="Pfam" id="PF01694"/>
    </source>
</evidence>
<evidence type="ECO:0000256" key="1">
    <source>
        <dbReference type="ARBA" id="ARBA00004141"/>
    </source>
</evidence>
<dbReference type="Gene3D" id="1.20.1540.10">
    <property type="entry name" value="Rhomboid-like"/>
    <property type="match status" value="2"/>
</dbReference>
<dbReference type="GO" id="GO:0006508">
    <property type="term" value="P:proteolysis"/>
    <property type="evidence" value="ECO:0007669"/>
    <property type="project" value="UniProtKB-KW"/>
</dbReference>
<comment type="subcellular location">
    <subcellularLocation>
        <location evidence="1">Membrane</location>
        <topology evidence="1">Multi-pass membrane protein</topology>
    </subcellularLocation>
</comment>
<evidence type="ECO:0000256" key="3">
    <source>
        <dbReference type="ARBA" id="ARBA00022670"/>
    </source>
</evidence>
<sequence length="414" mass="45402">MLQVQAHLNFLREDYPERCASVATVFREGRWERVATAAFHHSDVVHITANITSFFFKGIVIEAALGTKYFVGVLLIVIALVGLVNVLLLQVVCAVAGTTQLETSCMHTLAGVALALELLHREYLRGSIIHLGKLVFRVRPWACVLLELLILYASSARSFVPMFSGLLVGLLLAETLALSRIIRLPRKSGRLYIWGVPGTAVTSVFIAYACVVHASGPYPVLQSVDQNMWTFKHSVWQPFVVSSVYVGNACHLAYTLLSLLDVGQKLERDIGHYRFLVLFLGLLSAVTVVRYNVPAIVWRYVLLHRDPLPATFLGQSGSDCGSALFSTVLAMKAVQYMGRPPSLYEMASFPVHVPFWPGLVLEMALLHLQSAPGSSFGHVVGVLLGLAVARFGWKRLSCPNRVGMLSSSLGGRVS</sequence>
<name>A0A9J6EUY0_RHIMP</name>
<reference evidence="10" key="1">
    <citation type="journal article" date="2020" name="Cell">
        <title>Large-Scale Comparative Analyses of Tick Genomes Elucidate Their Genetic Diversity and Vector Capacities.</title>
        <authorList>
            <consortium name="Tick Genome and Microbiome Consortium (TIGMIC)"/>
            <person name="Jia N."/>
            <person name="Wang J."/>
            <person name="Shi W."/>
            <person name="Du L."/>
            <person name="Sun Y."/>
            <person name="Zhan W."/>
            <person name="Jiang J.F."/>
            <person name="Wang Q."/>
            <person name="Zhang B."/>
            <person name="Ji P."/>
            <person name="Bell-Sakyi L."/>
            <person name="Cui X.M."/>
            <person name="Yuan T.T."/>
            <person name="Jiang B.G."/>
            <person name="Yang W.F."/>
            <person name="Lam T.T."/>
            <person name="Chang Q.C."/>
            <person name="Ding S.J."/>
            <person name="Wang X.J."/>
            <person name="Zhu J.G."/>
            <person name="Ruan X.D."/>
            <person name="Zhao L."/>
            <person name="Wei J.T."/>
            <person name="Ye R.Z."/>
            <person name="Que T.C."/>
            <person name="Du C.H."/>
            <person name="Zhou Y.H."/>
            <person name="Cheng J.X."/>
            <person name="Dai P.F."/>
            <person name="Guo W.B."/>
            <person name="Han X.H."/>
            <person name="Huang E.J."/>
            <person name="Li L.F."/>
            <person name="Wei W."/>
            <person name="Gao Y.C."/>
            <person name="Liu J.Z."/>
            <person name="Shao H.Z."/>
            <person name="Wang X."/>
            <person name="Wang C.C."/>
            <person name="Yang T.C."/>
            <person name="Huo Q.B."/>
            <person name="Li W."/>
            <person name="Chen H.Y."/>
            <person name="Chen S.E."/>
            <person name="Zhou L.G."/>
            <person name="Ni X.B."/>
            <person name="Tian J.H."/>
            <person name="Sheng Y."/>
            <person name="Liu T."/>
            <person name="Pan Y.S."/>
            <person name="Xia L.Y."/>
            <person name="Li J."/>
            <person name="Zhao F."/>
            <person name="Cao W.C."/>
        </authorList>
    </citation>
    <scope>NUCLEOTIDE SEQUENCE</scope>
    <source>
        <strain evidence="10">Rmic-2018</strain>
    </source>
</reference>
<feature type="domain" description="Peptidase S54 rhomboid" evidence="9">
    <location>
        <begin position="235"/>
        <end position="392"/>
    </location>
</feature>
<evidence type="ECO:0000313" key="10">
    <source>
        <dbReference type="EMBL" id="KAH8037912.1"/>
    </source>
</evidence>
<comment type="caution">
    <text evidence="10">The sequence shown here is derived from an EMBL/GenBank/DDBJ whole genome shotgun (WGS) entry which is preliminary data.</text>
</comment>
<evidence type="ECO:0000256" key="2">
    <source>
        <dbReference type="ARBA" id="ARBA00009045"/>
    </source>
</evidence>
<dbReference type="PANTHER" id="PTHR43066">
    <property type="entry name" value="RHOMBOID-RELATED PROTEIN"/>
    <property type="match status" value="1"/>
</dbReference>
<accession>A0A9J6EUY0</accession>
<dbReference type="Proteomes" id="UP000821866">
    <property type="component" value="Chromosome 10"/>
</dbReference>
<dbReference type="PANTHER" id="PTHR43066:SF1">
    <property type="entry name" value="RHOMBOID PROTEIN 2"/>
    <property type="match status" value="1"/>
</dbReference>
<dbReference type="SUPFAM" id="SSF144091">
    <property type="entry name" value="Rhomboid-like"/>
    <property type="match status" value="2"/>
</dbReference>
<feature type="transmembrane region" description="Helical" evidence="8">
    <location>
        <begin position="191"/>
        <end position="215"/>
    </location>
</feature>
<feature type="transmembrane region" description="Helical" evidence="8">
    <location>
        <begin position="235"/>
        <end position="260"/>
    </location>
</feature>
<organism evidence="10 11">
    <name type="scientific">Rhipicephalus microplus</name>
    <name type="common">Cattle tick</name>
    <name type="synonym">Boophilus microplus</name>
    <dbReference type="NCBI Taxonomy" id="6941"/>
    <lineage>
        <taxon>Eukaryota</taxon>
        <taxon>Metazoa</taxon>
        <taxon>Ecdysozoa</taxon>
        <taxon>Arthropoda</taxon>
        <taxon>Chelicerata</taxon>
        <taxon>Arachnida</taxon>
        <taxon>Acari</taxon>
        <taxon>Parasitiformes</taxon>
        <taxon>Ixodida</taxon>
        <taxon>Ixodoidea</taxon>
        <taxon>Ixodidae</taxon>
        <taxon>Rhipicephalinae</taxon>
        <taxon>Rhipicephalus</taxon>
        <taxon>Boophilus</taxon>
    </lineage>
</organism>
<dbReference type="Pfam" id="PF01694">
    <property type="entry name" value="Rhomboid"/>
    <property type="match status" value="2"/>
</dbReference>
<feature type="transmembrane region" description="Helical" evidence="8">
    <location>
        <begin position="272"/>
        <end position="293"/>
    </location>
</feature>
<reference evidence="10" key="2">
    <citation type="submission" date="2021-09" db="EMBL/GenBank/DDBJ databases">
        <authorList>
            <person name="Jia N."/>
            <person name="Wang J."/>
            <person name="Shi W."/>
            <person name="Du L."/>
            <person name="Sun Y."/>
            <person name="Zhan W."/>
            <person name="Jiang J."/>
            <person name="Wang Q."/>
            <person name="Zhang B."/>
            <person name="Ji P."/>
            <person name="Sakyi L.B."/>
            <person name="Cui X."/>
            <person name="Yuan T."/>
            <person name="Jiang B."/>
            <person name="Yang W."/>
            <person name="Lam T.T.-Y."/>
            <person name="Chang Q."/>
            <person name="Ding S."/>
            <person name="Wang X."/>
            <person name="Zhu J."/>
            <person name="Ruan X."/>
            <person name="Zhao L."/>
            <person name="Wei J."/>
            <person name="Que T."/>
            <person name="Du C."/>
            <person name="Cheng J."/>
            <person name="Dai P."/>
            <person name="Han X."/>
            <person name="Huang E."/>
            <person name="Gao Y."/>
            <person name="Liu J."/>
            <person name="Shao H."/>
            <person name="Ye R."/>
            <person name="Li L."/>
            <person name="Wei W."/>
            <person name="Wang X."/>
            <person name="Wang C."/>
            <person name="Huo Q."/>
            <person name="Li W."/>
            <person name="Guo W."/>
            <person name="Chen H."/>
            <person name="Chen S."/>
            <person name="Zhou L."/>
            <person name="Zhou L."/>
            <person name="Ni X."/>
            <person name="Tian J."/>
            <person name="Zhou Y."/>
            <person name="Sheng Y."/>
            <person name="Liu T."/>
            <person name="Pan Y."/>
            <person name="Xia L."/>
            <person name="Li J."/>
            <person name="Zhao F."/>
            <person name="Cao W."/>
        </authorList>
    </citation>
    <scope>NUCLEOTIDE SEQUENCE</scope>
    <source>
        <strain evidence="10">Rmic-2018</strain>
        <tissue evidence="10">Larvae</tissue>
    </source>
</reference>
<dbReference type="AlphaFoldDB" id="A0A9J6EUY0"/>
<keyword evidence="3" id="KW-0645">Protease</keyword>
<dbReference type="EMBL" id="JABSTU010000002">
    <property type="protein sequence ID" value="KAH8037912.1"/>
    <property type="molecule type" value="Genomic_DNA"/>
</dbReference>
<keyword evidence="5" id="KW-0378">Hydrolase</keyword>
<dbReference type="GO" id="GO:0004252">
    <property type="term" value="F:serine-type endopeptidase activity"/>
    <property type="evidence" value="ECO:0007669"/>
    <property type="project" value="InterPro"/>
</dbReference>
<keyword evidence="6 8" id="KW-1133">Transmembrane helix</keyword>
<feature type="transmembrane region" description="Helical" evidence="8">
    <location>
        <begin position="375"/>
        <end position="393"/>
    </location>
</feature>